<dbReference type="Proteomes" id="UP000253606">
    <property type="component" value="Chromosome"/>
</dbReference>
<evidence type="ECO:0000313" key="2">
    <source>
        <dbReference type="Proteomes" id="UP000253606"/>
    </source>
</evidence>
<keyword evidence="2" id="KW-1185">Reference proteome</keyword>
<evidence type="ECO:0000313" key="1">
    <source>
        <dbReference type="EMBL" id="AXC13276.1"/>
    </source>
</evidence>
<gene>
    <name evidence="1" type="ORF">ACPOL_3997</name>
</gene>
<sequence>MFDWAGEASACPVLSFAFRRAYLKLALEEIGKLLVSLEFWMS</sequence>
<organism evidence="1 2">
    <name type="scientific">Acidisarcina polymorpha</name>
    <dbReference type="NCBI Taxonomy" id="2211140"/>
    <lineage>
        <taxon>Bacteria</taxon>
        <taxon>Pseudomonadati</taxon>
        <taxon>Acidobacteriota</taxon>
        <taxon>Terriglobia</taxon>
        <taxon>Terriglobales</taxon>
        <taxon>Acidobacteriaceae</taxon>
        <taxon>Acidisarcina</taxon>
    </lineage>
</organism>
<reference evidence="1 2" key="1">
    <citation type="journal article" date="2018" name="Front. Microbiol.">
        <title>Hydrolytic Capabilities as a Key to Environmental Success: Chitinolytic and Cellulolytic Acidobacteria From Acidic Sub-arctic Soils and Boreal Peatlands.</title>
        <authorList>
            <person name="Belova S.E."/>
            <person name="Ravin N.V."/>
            <person name="Pankratov T.A."/>
            <person name="Rakitin A.L."/>
            <person name="Ivanova A.A."/>
            <person name="Beletsky A.V."/>
            <person name="Mardanov A.V."/>
            <person name="Sinninghe Damste J.S."/>
            <person name="Dedysh S.N."/>
        </authorList>
    </citation>
    <scope>NUCLEOTIDE SEQUENCE [LARGE SCALE GENOMIC DNA]</scope>
    <source>
        <strain evidence="1 2">SBC82</strain>
    </source>
</reference>
<dbReference type="KEGG" id="abas:ACPOL_3997"/>
<dbReference type="EMBL" id="CP030840">
    <property type="protein sequence ID" value="AXC13276.1"/>
    <property type="molecule type" value="Genomic_DNA"/>
</dbReference>
<name>A0A2Z5G446_9BACT</name>
<dbReference type="AlphaFoldDB" id="A0A2Z5G446"/>
<accession>A0A2Z5G446</accession>
<protein>
    <submittedName>
        <fullName evidence="1">Uncharacterized protein</fullName>
    </submittedName>
</protein>
<proteinExistence type="predicted"/>